<dbReference type="PaxDb" id="3218-PP1S147_117V6.1"/>
<organism evidence="1">
    <name type="scientific">Physcomitrium patens</name>
    <name type="common">Spreading-leaved earth moss</name>
    <name type="synonym">Physcomitrella patens</name>
    <dbReference type="NCBI Taxonomy" id="3218"/>
    <lineage>
        <taxon>Eukaryota</taxon>
        <taxon>Viridiplantae</taxon>
        <taxon>Streptophyta</taxon>
        <taxon>Embryophyta</taxon>
        <taxon>Bryophyta</taxon>
        <taxon>Bryophytina</taxon>
        <taxon>Bryopsida</taxon>
        <taxon>Funariidae</taxon>
        <taxon>Funariales</taxon>
        <taxon>Funariaceae</taxon>
        <taxon>Physcomitrium</taxon>
    </lineage>
</organism>
<accession>A0A2K1LBG0</accession>
<name>A0A2K1LBG0_PHYPA</name>
<protein>
    <submittedName>
        <fullName evidence="1 2">Uncharacterized protein</fullName>
    </submittedName>
</protein>
<dbReference type="EnsemblPlants" id="Pp3c1_38710V3.1">
    <property type="protein sequence ID" value="Pp3c1_38710V3.1"/>
    <property type="gene ID" value="Pp3c1_38710"/>
</dbReference>
<dbReference type="Gramene" id="Pp3c1_38710V3.1">
    <property type="protein sequence ID" value="Pp3c1_38710V3.1"/>
    <property type="gene ID" value="Pp3c1_38710"/>
</dbReference>
<evidence type="ECO:0000313" key="2">
    <source>
        <dbReference type="EnsemblPlants" id="Pp3c1_38710V3.1"/>
    </source>
</evidence>
<evidence type="ECO:0000313" key="1">
    <source>
        <dbReference type="EMBL" id="PNR63366.1"/>
    </source>
</evidence>
<dbReference type="AlphaFoldDB" id="A0A2K1LBG0"/>
<reference evidence="1 3" key="1">
    <citation type="journal article" date="2008" name="Science">
        <title>The Physcomitrella genome reveals evolutionary insights into the conquest of land by plants.</title>
        <authorList>
            <person name="Rensing S."/>
            <person name="Lang D."/>
            <person name="Zimmer A."/>
            <person name="Terry A."/>
            <person name="Salamov A."/>
            <person name="Shapiro H."/>
            <person name="Nishiyama T."/>
            <person name="Perroud P.-F."/>
            <person name="Lindquist E."/>
            <person name="Kamisugi Y."/>
            <person name="Tanahashi T."/>
            <person name="Sakakibara K."/>
            <person name="Fujita T."/>
            <person name="Oishi K."/>
            <person name="Shin-I T."/>
            <person name="Kuroki Y."/>
            <person name="Toyoda A."/>
            <person name="Suzuki Y."/>
            <person name="Hashimoto A."/>
            <person name="Yamaguchi K."/>
            <person name="Sugano A."/>
            <person name="Kohara Y."/>
            <person name="Fujiyama A."/>
            <person name="Anterola A."/>
            <person name="Aoki S."/>
            <person name="Ashton N."/>
            <person name="Barbazuk W.B."/>
            <person name="Barker E."/>
            <person name="Bennetzen J."/>
            <person name="Bezanilla M."/>
            <person name="Blankenship R."/>
            <person name="Cho S.H."/>
            <person name="Dutcher S."/>
            <person name="Estelle M."/>
            <person name="Fawcett J.A."/>
            <person name="Gundlach H."/>
            <person name="Hanada K."/>
            <person name="Heyl A."/>
            <person name="Hicks K.A."/>
            <person name="Hugh J."/>
            <person name="Lohr M."/>
            <person name="Mayer K."/>
            <person name="Melkozernov A."/>
            <person name="Murata T."/>
            <person name="Nelson D."/>
            <person name="Pils B."/>
            <person name="Prigge M."/>
            <person name="Reiss B."/>
            <person name="Renner T."/>
            <person name="Rombauts S."/>
            <person name="Rushton P."/>
            <person name="Sanderfoot A."/>
            <person name="Schween G."/>
            <person name="Shiu S.-H."/>
            <person name="Stueber K."/>
            <person name="Theodoulou F.L."/>
            <person name="Tu H."/>
            <person name="Van de Peer Y."/>
            <person name="Verrier P.J."/>
            <person name="Waters E."/>
            <person name="Wood A."/>
            <person name="Yang L."/>
            <person name="Cove D."/>
            <person name="Cuming A."/>
            <person name="Hasebe M."/>
            <person name="Lucas S."/>
            <person name="Mishler D.B."/>
            <person name="Reski R."/>
            <person name="Grigoriev I."/>
            <person name="Quatrano R.S."/>
            <person name="Boore J.L."/>
        </authorList>
    </citation>
    <scope>NUCLEOTIDE SEQUENCE [LARGE SCALE GENOMIC DNA]</scope>
    <source>
        <strain evidence="2 3">cv. Gransden 2004</strain>
    </source>
</reference>
<dbReference type="Proteomes" id="UP000006727">
    <property type="component" value="Chromosome 1"/>
</dbReference>
<reference evidence="1 3" key="2">
    <citation type="journal article" date="2018" name="Plant J.">
        <title>The Physcomitrella patens chromosome-scale assembly reveals moss genome structure and evolution.</title>
        <authorList>
            <person name="Lang D."/>
            <person name="Ullrich K.K."/>
            <person name="Murat F."/>
            <person name="Fuchs J."/>
            <person name="Jenkins J."/>
            <person name="Haas F.B."/>
            <person name="Piednoel M."/>
            <person name="Gundlach H."/>
            <person name="Van Bel M."/>
            <person name="Meyberg R."/>
            <person name="Vives C."/>
            <person name="Morata J."/>
            <person name="Symeonidi A."/>
            <person name="Hiss M."/>
            <person name="Muchero W."/>
            <person name="Kamisugi Y."/>
            <person name="Saleh O."/>
            <person name="Blanc G."/>
            <person name="Decker E.L."/>
            <person name="van Gessel N."/>
            <person name="Grimwood J."/>
            <person name="Hayes R.D."/>
            <person name="Graham S.W."/>
            <person name="Gunter L.E."/>
            <person name="McDaniel S.F."/>
            <person name="Hoernstein S.N.W."/>
            <person name="Larsson A."/>
            <person name="Li F.W."/>
            <person name="Perroud P.F."/>
            <person name="Phillips J."/>
            <person name="Ranjan P."/>
            <person name="Rokshar D.S."/>
            <person name="Rothfels C.J."/>
            <person name="Schneider L."/>
            <person name="Shu S."/>
            <person name="Stevenson D.W."/>
            <person name="Thummler F."/>
            <person name="Tillich M."/>
            <person name="Villarreal Aguilar J.C."/>
            <person name="Widiez T."/>
            <person name="Wong G.K."/>
            <person name="Wymore A."/>
            <person name="Zhang Y."/>
            <person name="Zimmer A.D."/>
            <person name="Quatrano R.S."/>
            <person name="Mayer K.F.X."/>
            <person name="Goodstein D."/>
            <person name="Casacuberta J.M."/>
            <person name="Vandepoele K."/>
            <person name="Reski R."/>
            <person name="Cuming A.C."/>
            <person name="Tuskan G.A."/>
            <person name="Maumus F."/>
            <person name="Salse J."/>
            <person name="Schmutz J."/>
            <person name="Rensing S.A."/>
        </authorList>
    </citation>
    <scope>NUCLEOTIDE SEQUENCE [LARGE SCALE GENOMIC DNA]</scope>
    <source>
        <strain evidence="2 3">cv. Gransden 2004</strain>
    </source>
</reference>
<proteinExistence type="predicted"/>
<evidence type="ECO:0000313" key="3">
    <source>
        <dbReference type="Proteomes" id="UP000006727"/>
    </source>
</evidence>
<dbReference type="GeneID" id="112288991"/>
<gene>
    <name evidence="2" type="primary">LOC112288991</name>
    <name evidence="1" type="ORF">PHYPA_001792</name>
</gene>
<sequence>MRVLVACNLTSWLTCSHPVHMFYKIAQVDKGIISTASLCYYKFTSPANMRPKFSSPITVNLLHVLTSPLSTWWRKEPSLWVMLASMASSPFSMELPPDAEEDIVPYFATAVASSVLTMAVPRWLHCTGTGARTWAAFLSSKSL</sequence>
<keyword evidence="3" id="KW-1185">Reference proteome</keyword>
<dbReference type="RefSeq" id="XP_024389652.1">
    <property type="nucleotide sequence ID" value="XM_024533884.2"/>
</dbReference>
<reference evidence="2" key="3">
    <citation type="submission" date="2020-12" db="UniProtKB">
        <authorList>
            <consortium name="EnsemblPlants"/>
        </authorList>
    </citation>
    <scope>IDENTIFICATION</scope>
</reference>
<dbReference type="EMBL" id="ABEU02000001">
    <property type="protein sequence ID" value="PNR63366.1"/>
    <property type="molecule type" value="Genomic_DNA"/>
</dbReference>